<evidence type="ECO:0000256" key="1">
    <source>
        <dbReference type="ARBA" id="ARBA00004442"/>
    </source>
</evidence>
<dbReference type="PROSITE" id="PS51257">
    <property type="entry name" value="PROKAR_LIPOPROTEIN"/>
    <property type="match status" value="1"/>
</dbReference>
<dbReference type="Gene3D" id="1.25.40.390">
    <property type="match status" value="1"/>
</dbReference>
<sequence>MKKLSIYLFIVLASFSIGCKKYLEQAPDQRTTLNTPQKVSEFLVTAYPGASYIPLAEAMSDNPSFNSTTGQDYAPNRDGYYWREVQGTAQDTPTYYWNSCYEAIAVANQALDAVNKAPNPEDYSAQKGEALVARAYAHFMLVTFYSKAYDPATAASDPGIPYVMEPETIVFKNYDRKTVAYVYEQIEKDLLAGIPLIRDNSYTVPAYHFTKKATYAFATRFYLFKRNAEKVIEYANLAFPSNNFAANVRPWLSYANASGSTEISQSVTSAANPGNLLLGETTSWGARYYARSVYSFSQNRLNTITAPVGISFTALRKYSFSSTFYFVPKLYEHFVRTSINATTGRGYNMIPLFTTEEVLLNRAEAYIMQDKYADAINDMNTLFSTRITGYTASNGLTDAKIRAYYSTRTADTKQAYIFTLLDVKRAEFVSEGMRWMDILRYQLPVTHLDPDGNPIELAANDKRKLWQLPDEVVLSGVEKNPR</sequence>
<evidence type="ECO:0000256" key="4">
    <source>
        <dbReference type="ARBA" id="ARBA00023136"/>
    </source>
</evidence>
<comment type="similarity">
    <text evidence="2">Belongs to the SusD family.</text>
</comment>
<name>A0ABP8BKD4_9SPHI</name>
<dbReference type="SUPFAM" id="SSF48452">
    <property type="entry name" value="TPR-like"/>
    <property type="match status" value="1"/>
</dbReference>
<dbReference type="InterPro" id="IPR011990">
    <property type="entry name" value="TPR-like_helical_dom_sf"/>
</dbReference>
<dbReference type="InterPro" id="IPR012944">
    <property type="entry name" value="SusD_RagB_dom"/>
</dbReference>
<dbReference type="Pfam" id="PF07980">
    <property type="entry name" value="SusD_RagB"/>
    <property type="match status" value="1"/>
</dbReference>
<comment type="caution">
    <text evidence="8">The sequence shown here is derived from an EMBL/GenBank/DDBJ whole genome shotgun (WGS) entry which is preliminary data.</text>
</comment>
<gene>
    <name evidence="8" type="ORF">GCM10022289_33570</name>
</gene>
<evidence type="ECO:0000256" key="2">
    <source>
        <dbReference type="ARBA" id="ARBA00006275"/>
    </source>
</evidence>
<comment type="subcellular location">
    <subcellularLocation>
        <location evidence="1">Cell outer membrane</location>
    </subcellularLocation>
</comment>
<keyword evidence="5" id="KW-0998">Cell outer membrane</keyword>
<evidence type="ECO:0000256" key="5">
    <source>
        <dbReference type="ARBA" id="ARBA00023237"/>
    </source>
</evidence>
<dbReference type="InterPro" id="IPR033985">
    <property type="entry name" value="SusD-like_N"/>
</dbReference>
<evidence type="ECO:0000313" key="8">
    <source>
        <dbReference type="EMBL" id="GAA4208929.1"/>
    </source>
</evidence>
<dbReference type="RefSeq" id="WP_344852595.1">
    <property type="nucleotide sequence ID" value="NZ_BAABBY010000008.1"/>
</dbReference>
<protein>
    <submittedName>
        <fullName evidence="8">RagB/SusD family nutrient uptake outer membrane protein</fullName>
    </submittedName>
</protein>
<evidence type="ECO:0000313" key="9">
    <source>
        <dbReference type="Proteomes" id="UP001501772"/>
    </source>
</evidence>
<proteinExistence type="inferred from homology"/>
<feature type="domain" description="SusD-like N-terminal" evidence="7">
    <location>
        <begin position="21"/>
        <end position="223"/>
    </location>
</feature>
<evidence type="ECO:0000256" key="3">
    <source>
        <dbReference type="ARBA" id="ARBA00022729"/>
    </source>
</evidence>
<dbReference type="Proteomes" id="UP001501772">
    <property type="component" value="Unassembled WGS sequence"/>
</dbReference>
<feature type="domain" description="RagB/SusD" evidence="6">
    <location>
        <begin position="309"/>
        <end position="450"/>
    </location>
</feature>
<organism evidence="8 9">
    <name type="scientific">Pedobacter jeongneungensis</name>
    <dbReference type="NCBI Taxonomy" id="947309"/>
    <lineage>
        <taxon>Bacteria</taxon>
        <taxon>Pseudomonadati</taxon>
        <taxon>Bacteroidota</taxon>
        <taxon>Sphingobacteriia</taxon>
        <taxon>Sphingobacteriales</taxon>
        <taxon>Sphingobacteriaceae</taxon>
        <taxon>Pedobacter</taxon>
    </lineage>
</organism>
<evidence type="ECO:0000259" key="6">
    <source>
        <dbReference type="Pfam" id="PF07980"/>
    </source>
</evidence>
<keyword evidence="3" id="KW-0732">Signal</keyword>
<dbReference type="Pfam" id="PF14322">
    <property type="entry name" value="SusD-like_3"/>
    <property type="match status" value="1"/>
</dbReference>
<keyword evidence="9" id="KW-1185">Reference proteome</keyword>
<keyword evidence="4" id="KW-0472">Membrane</keyword>
<dbReference type="EMBL" id="BAABBY010000008">
    <property type="protein sequence ID" value="GAA4208929.1"/>
    <property type="molecule type" value="Genomic_DNA"/>
</dbReference>
<reference evidence="9" key="1">
    <citation type="journal article" date="2019" name="Int. J. Syst. Evol. Microbiol.">
        <title>The Global Catalogue of Microorganisms (GCM) 10K type strain sequencing project: providing services to taxonomists for standard genome sequencing and annotation.</title>
        <authorList>
            <consortium name="The Broad Institute Genomics Platform"/>
            <consortium name="The Broad Institute Genome Sequencing Center for Infectious Disease"/>
            <person name="Wu L."/>
            <person name="Ma J."/>
        </authorList>
    </citation>
    <scope>NUCLEOTIDE SEQUENCE [LARGE SCALE GENOMIC DNA]</scope>
    <source>
        <strain evidence="9">JCM 17626</strain>
    </source>
</reference>
<evidence type="ECO:0000259" key="7">
    <source>
        <dbReference type="Pfam" id="PF14322"/>
    </source>
</evidence>
<accession>A0ABP8BKD4</accession>